<evidence type="ECO:0000256" key="15">
    <source>
        <dbReference type="ARBA" id="ARBA00049902"/>
    </source>
</evidence>
<organism evidence="20 21">
    <name type="scientific">Laceyella putida</name>
    <dbReference type="NCBI Taxonomy" id="110101"/>
    <lineage>
        <taxon>Bacteria</taxon>
        <taxon>Bacillati</taxon>
        <taxon>Bacillota</taxon>
        <taxon>Bacilli</taxon>
        <taxon>Bacillales</taxon>
        <taxon>Thermoactinomycetaceae</taxon>
        <taxon>Laceyella</taxon>
    </lineage>
</organism>
<evidence type="ECO:0000256" key="1">
    <source>
        <dbReference type="ARBA" id="ARBA00022475"/>
    </source>
</evidence>
<evidence type="ECO:0000313" key="20">
    <source>
        <dbReference type="EMBL" id="MFC7441887.1"/>
    </source>
</evidence>
<dbReference type="Proteomes" id="UP001596500">
    <property type="component" value="Unassembled WGS sequence"/>
</dbReference>
<keyword evidence="3" id="KW-0645">Protease</keyword>
<comment type="catalytic activity">
    <reaction evidence="14">
        <text>Preferential cleavage: (Ac)2-L-Lys-D-Ala-|-D-Ala. Also transpeptidation of peptidyl-alanyl moieties that are N-acyl substituents of D-alanine.</text>
        <dbReference type="EC" id="3.4.16.4"/>
    </reaction>
</comment>
<accession>A0ABW2RMF1</accession>
<keyword evidence="8" id="KW-0133">Cell shape</keyword>
<evidence type="ECO:0000256" key="13">
    <source>
        <dbReference type="ARBA" id="ARBA00023316"/>
    </source>
</evidence>
<comment type="catalytic activity">
    <reaction evidence="15">
        <text>[GlcNAc-(1-&gt;4)-Mur2Ac(oyl-L-Ala-gamma-D-Glu-L-Lys-D-Ala-D-Ala)](n)-di-trans,octa-cis-undecaprenyl diphosphate + beta-D-GlcNAc-(1-&gt;4)-Mur2Ac(oyl-L-Ala-gamma-D-Glu-L-Lys-D-Ala-D-Ala)-di-trans,octa-cis-undecaprenyl diphosphate = [GlcNAc-(1-&gt;4)-Mur2Ac(oyl-L-Ala-gamma-D-Glu-L-Lys-D-Ala-D-Ala)](n+1)-di-trans,octa-cis-undecaprenyl diphosphate + di-trans,octa-cis-undecaprenyl diphosphate + H(+)</text>
        <dbReference type="Rhea" id="RHEA:23708"/>
        <dbReference type="Rhea" id="RHEA-COMP:9602"/>
        <dbReference type="Rhea" id="RHEA-COMP:9603"/>
        <dbReference type="ChEBI" id="CHEBI:15378"/>
        <dbReference type="ChEBI" id="CHEBI:58405"/>
        <dbReference type="ChEBI" id="CHEBI:60033"/>
        <dbReference type="ChEBI" id="CHEBI:78435"/>
        <dbReference type="EC" id="2.4.99.28"/>
    </reaction>
</comment>
<protein>
    <submittedName>
        <fullName evidence="20">Transglycosylase domain-containing protein</fullName>
        <ecNumber evidence="20">2.4.-.-</ecNumber>
    </submittedName>
</protein>
<sequence length="888" mass="97546">MDDFRKVSMKSGYSPMPPRTRSERAGSRSRSGRSSGGGPRGSSGRRPPKQGWQRFFTWKWFMLILLTSLLLMVGGCAAIMASADMYDLKEIDKANMPLSSKILDQKGNVVATFGFSQREWADMKQMRKVNPMLPDAFVKVEDRRFYEHNGVDFEGLARAVVKNIVAMGAAQGASTITQQVCKNIVLKNPEKTMTRKVQELGCALNLERKASKEDILAAYLNYIPFGGDIAGVRMASKVYFDKDPVKDHLEPEEVAMLAGMPKAPSTYNPVRHPEKAKERRDVVLTQVFPVDDVMKPFITQEEANKLAEKPLKACEDCRKKYAVKDKYQAFKDLVKTELKNEYDVDPEDLANKGYEIHTKLNVKAQDAVEKALKDDSMFVNNNGEQLKDADAGITILDPKTGLIVASGGGRQYNAASTHRGLEIAQPGSTIKPLTVFGPAVYKHDYNEFSMLNDRKIDFRPGWNPKNFTPGEKGDVPMAEAVKKSLNLSTIHLLHDVVKLDPAFEFGNQLGLKLQEADKDYAPLALGALNKGVNTVQMAQAYQVFVKDGSYHKAHAIVKVMDGEDELKPKTNYKETKKVFDAKTAWWMTRMMKKVIFEDGGTGHNAKLEDGRDVAGKSGTVQGEKGGWFVGYTPDLVAAVNVWYPTGGEIVKVTGGSAPAKIFSYVMSAAHEGIPPHQFEKPEGVKDPSPPFQLQAPQLSGRQEGKKVVLHWQQQNERVKYQILRSEGNGQFTPVGEAGPGSTGWEDTTVQVPEGGGGGFFDFIGGGGDQKKVYMYKVIAIDTQQPDPALGQKDSNVITVEVKGEEKKVDDQYDKNKDGIDDRQQDTDGDRVNDYEDKFPNDPTKTGKEQDNGGDNGGIIGGGDGDQGGGGRPGNGDQGDNGGGGFWGQ</sequence>
<dbReference type="Gene3D" id="1.10.3810.10">
    <property type="entry name" value="Biosynthetic peptidoglycan transglycosylase-like"/>
    <property type="match status" value="1"/>
</dbReference>
<evidence type="ECO:0000256" key="12">
    <source>
        <dbReference type="ARBA" id="ARBA00023268"/>
    </source>
</evidence>
<proteinExistence type="predicted"/>
<keyword evidence="1" id="KW-1003">Cell membrane</keyword>
<comment type="caution">
    <text evidence="20">The sequence shown here is derived from an EMBL/GenBank/DDBJ whole genome shotgun (WGS) entry which is preliminary data.</text>
</comment>
<keyword evidence="2" id="KW-0121">Carboxypeptidase</keyword>
<evidence type="ECO:0000256" key="17">
    <source>
        <dbReference type="SAM" id="Phobius"/>
    </source>
</evidence>
<evidence type="ECO:0000256" key="5">
    <source>
        <dbReference type="ARBA" id="ARBA00022679"/>
    </source>
</evidence>
<keyword evidence="12" id="KW-0511">Multifunctional enzyme</keyword>
<feature type="region of interest" description="Disordered" evidence="16">
    <location>
        <begin position="1"/>
        <end position="49"/>
    </location>
</feature>
<evidence type="ECO:0000256" key="4">
    <source>
        <dbReference type="ARBA" id="ARBA00022676"/>
    </source>
</evidence>
<evidence type="ECO:0000259" key="19">
    <source>
        <dbReference type="Pfam" id="PF00912"/>
    </source>
</evidence>
<keyword evidence="6 17" id="KW-0812">Transmembrane</keyword>
<dbReference type="SUPFAM" id="SSF56601">
    <property type="entry name" value="beta-lactamase/transpeptidase-like"/>
    <property type="match status" value="1"/>
</dbReference>
<dbReference type="SUPFAM" id="SSF53955">
    <property type="entry name" value="Lysozyme-like"/>
    <property type="match status" value="1"/>
</dbReference>
<evidence type="ECO:0000256" key="11">
    <source>
        <dbReference type="ARBA" id="ARBA00023136"/>
    </source>
</evidence>
<dbReference type="EC" id="2.4.-.-" evidence="20"/>
<keyword evidence="11 17" id="KW-0472">Membrane</keyword>
<dbReference type="InterPro" id="IPR001264">
    <property type="entry name" value="Glyco_trans_51"/>
</dbReference>
<keyword evidence="21" id="KW-1185">Reference proteome</keyword>
<dbReference type="InterPro" id="IPR013783">
    <property type="entry name" value="Ig-like_fold"/>
</dbReference>
<dbReference type="Gene3D" id="3.40.710.10">
    <property type="entry name" value="DD-peptidase/beta-lactamase superfamily"/>
    <property type="match status" value="1"/>
</dbReference>
<feature type="transmembrane region" description="Helical" evidence="17">
    <location>
        <begin position="60"/>
        <end position="81"/>
    </location>
</feature>
<feature type="domain" description="Penicillin-binding protein transpeptidase" evidence="18">
    <location>
        <begin position="392"/>
        <end position="666"/>
    </location>
</feature>
<evidence type="ECO:0000256" key="7">
    <source>
        <dbReference type="ARBA" id="ARBA00022801"/>
    </source>
</evidence>
<evidence type="ECO:0000256" key="6">
    <source>
        <dbReference type="ARBA" id="ARBA00022692"/>
    </source>
</evidence>
<keyword evidence="5 20" id="KW-0808">Transferase</keyword>
<dbReference type="RefSeq" id="WP_379865395.1">
    <property type="nucleotide sequence ID" value="NZ_JBHTBW010000040.1"/>
</dbReference>
<evidence type="ECO:0000256" key="3">
    <source>
        <dbReference type="ARBA" id="ARBA00022670"/>
    </source>
</evidence>
<dbReference type="EMBL" id="JBHTBW010000040">
    <property type="protein sequence ID" value="MFC7441887.1"/>
    <property type="molecule type" value="Genomic_DNA"/>
</dbReference>
<dbReference type="Pfam" id="PF00912">
    <property type="entry name" value="Transgly"/>
    <property type="match status" value="1"/>
</dbReference>
<evidence type="ECO:0000259" key="18">
    <source>
        <dbReference type="Pfam" id="PF00905"/>
    </source>
</evidence>
<keyword evidence="9" id="KW-0573">Peptidoglycan synthesis</keyword>
<evidence type="ECO:0000256" key="14">
    <source>
        <dbReference type="ARBA" id="ARBA00034000"/>
    </source>
</evidence>
<dbReference type="InterPro" id="IPR012338">
    <property type="entry name" value="Beta-lactam/transpept-like"/>
</dbReference>
<evidence type="ECO:0000256" key="2">
    <source>
        <dbReference type="ARBA" id="ARBA00022645"/>
    </source>
</evidence>
<dbReference type="InterPro" id="IPR050396">
    <property type="entry name" value="Glycosyltr_51/Transpeptidase"/>
</dbReference>
<keyword evidence="10 17" id="KW-1133">Transmembrane helix</keyword>
<evidence type="ECO:0000256" key="9">
    <source>
        <dbReference type="ARBA" id="ARBA00022984"/>
    </source>
</evidence>
<keyword evidence="13" id="KW-0961">Cell wall biogenesis/degradation</keyword>
<feature type="domain" description="Glycosyl transferase family 51" evidence="19">
    <location>
        <begin position="107"/>
        <end position="286"/>
    </location>
</feature>
<dbReference type="PANTHER" id="PTHR32282">
    <property type="entry name" value="BINDING PROTEIN TRANSPEPTIDASE, PUTATIVE-RELATED"/>
    <property type="match status" value="1"/>
</dbReference>
<keyword evidence="7" id="KW-0378">Hydrolase</keyword>
<dbReference type="InterPro" id="IPR001460">
    <property type="entry name" value="PCN-bd_Tpept"/>
</dbReference>
<feature type="region of interest" description="Disordered" evidence="16">
    <location>
        <begin position="807"/>
        <end position="888"/>
    </location>
</feature>
<reference evidence="21" key="1">
    <citation type="journal article" date="2019" name="Int. J. Syst. Evol. Microbiol.">
        <title>The Global Catalogue of Microorganisms (GCM) 10K type strain sequencing project: providing services to taxonomists for standard genome sequencing and annotation.</title>
        <authorList>
            <consortium name="The Broad Institute Genomics Platform"/>
            <consortium name="The Broad Institute Genome Sequencing Center for Infectious Disease"/>
            <person name="Wu L."/>
            <person name="Ma J."/>
        </authorList>
    </citation>
    <scope>NUCLEOTIDE SEQUENCE [LARGE SCALE GENOMIC DNA]</scope>
    <source>
        <strain evidence="21">CGMCC 1.12942</strain>
    </source>
</reference>
<evidence type="ECO:0000256" key="10">
    <source>
        <dbReference type="ARBA" id="ARBA00022989"/>
    </source>
</evidence>
<gene>
    <name evidence="20" type="ORF">ACFQNG_12370</name>
</gene>
<feature type="compositionally biased region" description="Basic and acidic residues" evidence="16">
    <location>
        <begin position="807"/>
        <end position="850"/>
    </location>
</feature>
<dbReference type="InterPro" id="IPR036950">
    <property type="entry name" value="PBP_transglycosylase"/>
</dbReference>
<dbReference type="PANTHER" id="PTHR32282:SF32">
    <property type="entry name" value="PENICILLIN-BINDING PROTEIN 2A"/>
    <property type="match status" value="1"/>
</dbReference>
<feature type="compositionally biased region" description="Gly residues" evidence="16">
    <location>
        <begin position="853"/>
        <end position="888"/>
    </location>
</feature>
<dbReference type="Gene3D" id="2.60.40.10">
    <property type="entry name" value="Immunoglobulins"/>
    <property type="match status" value="1"/>
</dbReference>
<evidence type="ECO:0000256" key="16">
    <source>
        <dbReference type="SAM" id="MobiDB-lite"/>
    </source>
</evidence>
<evidence type="ECO:0000256" key="8">
    <source>
        <dbReference type="ARBA" id="ARBA00022960"/>
    </source>
</evidence>
<name>A0ABW2RMF1_9BACL</name>
<dbReference type="InterPro" id="IPR023346">
    <property type="entry name" value="Lysozyme-like_dom_sf"/>
</dbReference>
<dbReference type="Pfam" id="PF00905">
    <property type="entry name" value="Transpeptidase"/>
    <property type="match status" value="1"/>
</dbReference>
<evidence type="ECO:0000313" key="21">
    <source>
        <dbReference type="Proteomes" id="UP001596500"/>
    </source>
</evidence>
<keyword evidence="4 20" id="KW-0328">Glycosyltransferase</keyword>
<dbReference type="GO" id="GO:0016757">
    <property type="term" value="F:glycosyltransferase activity"/>
    <property type="evidence" value="ECO:0007669"/>
    <property type="project" value="UniProtKB-KW"/>
</dbReference>